<feature type="compositionally biased region" description="Low complexity" evidence="1">
    <location>
        <begin position="131"/>
        <end position="141"/>
    </location>
</feature>
<proteinExistence type="predicted"/>
<dbReference type="InterPro" id="IPR035940">
    <property type="entry name" value="CAP_sf"/>
</dbReference>
<comment type="caution">
    <text evidence="3">The sequence shown here is derived from an EMBL/GenBank/DDBJ whole genome shotgun (WGS) entry which is preliminary data.</text>
</comment>
<sequence length="269" mass="29414">MKNKVIALTLAAVLAFSSTSVFAAEGTKLEAKYSNYNNLKNYISEIISGKLKIKSVKVNGKTVDLNSIDWNTLLKTAKTEKVVTEIEKPVVKKTPMKKPAEAQQADVKQVEKQPVATKPATQQNSPVKEQNNSSNTVTVSSSNLSYEKKVVELVNIERQKAGLQALTLDSEISNVARTKAKDMADNNYFAHQSPTYGSAGDMLTKFGIRWSAWGENLASGQRTPESVVTAWMNSEGHRANIMSPGFSRIGVGYVTNSSGTPYWTQVFAD</sequence>
<dbReference type="Pfam" id="PF00188">
    <property type="entry name" value="CAP"/>
    <property type="match status" value="1"/>
</dbReference>
<dbReference type="InterPro" id="IPR014044">
    <property type="entry name" value="CAP_dom"/>
</dbReference>
<dbReference type="InterPro" id="IPR014258">
    <property type="entry name" value="CAP_domain_YkwD-like"/>
</dbReference>
<accession>A0A645E235</accession>
<reference evidence="3" key="1">
    <citation type="submission" date="2019-08" db="EMBL/GenBank/DDBJ databases">
        <authorList>
            <person name="Kucharzyk K."/>
            <person name="Murdoch R.W."/>
            <person name="Higgins S."/>
            <person name="Loffler F."/>
        </authorList>
    </citation>
    <scope>NUCLEOTIDE SEQUENCE</scope>
</reference>
<protein>
    <recommendedName>
        <fullName evidence="2">SCP domain-containing protein</fullName>
    </recommendedName>
</protein>
<dbReference type="Gene3D" id="3.40.33.10">
    <property type="entry name" value="CAP"/>
    <property type="match status" value="1"/>
</dbReference>
<name>A0A645E235_9ZZZZ</name>
<evidence type="ECO:0000259" key="2">
    <source>
        <dbReference type="Pfam" id="PF00188"/>
    </source>
</evidence>
<dbReference type="EMBL" id="VSSQ01042085">
    <property type="protein sequence ID" value="MPM95609.1"/>
    <property type="molecule type" value="Genomic_DNA"/>
</dbReference>
<feature type="compositionally biased region" description="Polar residues" evidence="1">
    <location>
        <begin position="119"/>
        <end position="130"/>
    </location>
</feature>
<dbReference type="SUPFAM" id="SSF55797">
    <property type="entry name" value="PR-1-like"/>
    <property type="match status" value="1"/>
</dbReference>
<dbReference type="PANTHER" id="PTHR31157">
    <property type="entry name" value="SCP DOMAIN-CONTAINING PROTEIN"/>
    <property type="match status" value="1"/>
</dbReference>
<dbReference type="AlphaFoldDB" id="A0A645E235"/>
<dbReference type="PANTHER" id="PTHR31157:SF1">
    <property type="entry name" value="SCP DOMAIN-CONTAINING PROTEIN"/>
    <property type="match status" value="1"/>
</dbReference>
<feature type="domain" description="SCP" evidence="2">
    <location>
        <begin position="151"/>
        <end position="267"/>
    </location>
</feature>
<dbReference type="NCBIfam" id="TIGR02909">
    <property type="entry name" value="spore_YkwD"/>
    <property type="match status" value="1"/>
</dbReference>
<feature type="region of interest" description="Disordered" evidence="1">
    <location>
        <begin position="92"/>
        <end position="141"/>
    </location>
</feature>
<dbReference type="CDD" id="cd05379">
    <property type="entry name" value="CAP_bacterial"/>
    <property type="match status" value="1"/>
</dbReference>
<organism evidence="3">
    <name type="scientific">bioreactor metagenome</name>
    <dbReference type="NCBI Taxonomy" id="1076179"/>
    <lineage>
        <taxon>unclassified sequences</taxon>
        <taxon>metagenomes</taxon>
        <taxon>ecological metagenomes</taxon>
    </lineage>
</organism>
<gene>
    <name evidence="3" type="ORF">SDC9_142764</name>
</gene>
<evidence type="ECO:0000256" key="1">
    <source>
        <dbReference type="SAM" id="MobiDB-lite"/>
    </source>
</evidence>
<evidence type="ECO:0000313" key="3">
    <source>
        <dbReference type="EMBL" id="MPM95609.1"/>
    </source>
</evidence>